<dbReference type="EMBL" id="BLXT01001882">
    <property type="protein sequence ID" value="GFN88899.1"/>
    <property type="molecule type" value="Genomic_DNA"/>
</dbReference>
<sequence length="128" mass="15368">MAYNPQQQSWCALEFGKTNSVTIVQHSFRRIHHNNPDSHKSILEWYNDFIEKGCKCDQRKEHSGRPAVSEEVVERVRDSYLCSSKKSSRRYSQELQFLHRTVCKILRKRLRFTTYKLLMVQKLYLQDK</sequence>
<evidence type="ECO:0000313" key="1">
    <source>
        <dbReference type="EMBL" id="GFN88899.1"/>
    </source>
</evidence>
<accession>A0AAV3Z2Q7</accession>
<reference evidence="1 2" key="1">
    <citation type="journal article" date="2021" name="Elife">
        <title>Chloroplast acquisition without the gene transfer in kleptoplastic sea slugs, Plakobranchus ocellatus.</title>
        <authorList>
            <person name="Maeda T."/>
            <person name="Takahashi S."/>
            <person name="Yoshida T."/>
            <person name="Shimamura S."/>
            <person name="Takaki Y."/>
            <person name="Nagai Y."/>
            <person name="Toyoda A."/>
            <person name="Suzuki Y."/>
            <person name="Arimoto A."/>
            <person name="Ishii H."/>
            <person name="Satoh N."/>
            <person name="Nishiyama T."/>
            <person name="Hasebe M."/>
            <person name="Maruyama T."/>
            <person name="Minagawa J."/>
            <person name="Obokata J."/>
            <person name="Shigenobu S."/>
        </authorList>
    </citation>
    <scope>NUCLEOTIDE SEQUENCE [LARGE SCALE GENOMIC DNA]</scope>
</reference>
<evidence type="ECO:0000313" key="2">
    <source>
        <dbReference type="Proteomes" id="UP000735302"/>
    </source>
</evidence>
<proteinExistence type="predicted"/>
<dbReference type="Proteomes" id="UP000735302">
    <property type="component" value="Unassembled WGS sequence"/>
</dbReference>
<dbReference type="AlphaFoldDB" id="A0AAV3Z2Q7"/>
<name>A0AAV3Z2Q7_9GAST</name>
<protein>
    <recommendedName>
        <fullName evidence="3">DUF4817 domain-containing protein</fullName>
    </recommendedName>
</protein>
<keyword evidence="2" id="KW-1185">Reference proteome</keyword>
<comment type="caution">
    <text evidence="1">The sequence shown here is derived from an EMBL/GenBank/DDBJ whole genome shotgun (WGS) entry which is preliminary data.</text>
</comment>
<gene>
    <name evidence="1" type="ORF">PoB_001540500</name>
</gene>
<evidence type="ECO:0008006" key="3">
    <source>
        <dbReference type="Google" id="ProtNLM"/>
    </source>
</evidence>
<organism evidence="1 2">
    <name type="scientific">Plakobranchus ocellatus</name>
    <dbReference type="NCBI Taxonomy" id="259542"/>
    <lineage>
        <taxon>Eukaryota</taxon>
        <taxon>Metazoa</taxon>
        <taxon>Spiralia</taxon>
        <taxon>Lophotrochozoa</taxon>
        <taxon>Mollusca</taxon>
        <taxon>Gastropoda</taxon>
        <taxon>Heterobranchia</taxon>
        <taxon>Euthyneura</taxon>
        <taxon>Panpulmonata</taxon>
        <taxon>Sacoglossa</taxon>
        <taxon>Placobranchoidea</taxon>
        <taxon>Plakobranchidae</taxon>
        <taxon>Plakobranchus</taxon>
    </lineage>
</organism>